<feature type="chain" id="PRO_5031089625" evidence="3">
    <location>
        <begin position="22"/>
        <end position="543"/>
    </location>
</feature>
<evidence type="ECO:0000256" key="2">
    <source>
        <dbReference type="ARBA" id="ARBA00023295"/>
    </source>
</evidence>
<sequence length="543" mass="59697">MRQMTAIIAMVFALAGIPAFAQEAKTPPSELYPGLFEAVALADIIPAKDWVDAVPRAEPSAILADYARTSPSSDAELLSFVDGWFVLPAEVGASELTLPEGRTPTEHIGMLWEVLTRQSDEAAGPYASLLPLPEPYVVPGGRFREIYYWDSYFTMLGLDGDEAPLRRSMVENFAAELEAYGLIPNGNRSYYLSRSQPPFFFMMVSLLDPEDPAAAYAEFLDALMTEHAFWMAGEEDARPGAPSARVVRLEGGSILNRYFDDREVPRDESYLADVETAQHTDRALPIVYRNLRAGAESGWDFSSRWYDEGQDLSATKTADMLPVDLNSLLYGLENAIAQGCARVRDAGCARAFAGRARDRAAAMDETFWNEELGTYTDYDFVRGQQSSRITAAMVYPLFFAADASGRAQQVAEAVRAHLLAPYGLLTTPYRSGQQWDAPNGWAPLHWLATQGLEDVAPELSDQIAERWVRTVALTFCTDGKLVEKYDVTERKPAGGGEYPNQDGFGWTNGVTKALMAQDEALAAYGELALGSDQCADLISQEAP</sequence>
<keyword evidence="5" id="KW-1185">Reference proteome</keyword>
<evidence type="ECO:0000313" key="4">
    <source>
        <dbReference type="EMBL" id="NNU16244.1"/>
    </source>
</evidence>
<dbReference type="Gene3D" id="1.50.10.10">
    <property type="match status" value="1"/>
</dbReference>
<dbReference type="PROSITE" id="PS00927">
    <property type="entry name" value="TREHALASE_1"/>
    <property type="match status" value="1"/>
</dbReference>
<proteinExistence type="predicted"/>
<dbReference type="EMBL" id="JABFCX010000002">
    <property type="protein sequence ID" value="NNU16244.1"/>
    <property type="molecule type" value="Genomic_DNA"/>
</dbReference>
<dbReference type="NCBIfam" id="NF009773">
    <property type="entry name" value="PRK13270.1"/>
    <property type="match status" value="1"/>
</dbReference>
<keyword evidence="3" id="KW-0732">Signal</keyword>
<dbReference type="PROSITE" id="PS00928">
    <property type="entry name" value="TREHALASE_2"/>
    <property type="match status" value="1"/>
</dbReference>
<dbReference type="PANTHER" id="PTHR23403">
    <property type="entry name" value="TREHALASE"/>
    <property type="match status" value="1"/>
</dbReference>
<evidence type="ECO:0000256" key="1">
    <source>
        <dbReference type="ARBA" id="ARBA00022801"/>
    </source>
</evidence>
<feature type="signal peptide" evidence="3">
    <location>
        <begin position="1"/>
        <end position="21"/>
    </location>
</feature>
<comment type="caution">
    <text evidence="4">The sequence shown here is derived from an EMBL/GenBank/DDBJ whole genome shotgun (WGS) entry which is preliminary data.</text>
</comment>
<dbReference type="InterPro" id="IPR001661">
    <property type="entry name" value="Glyco_hydro_37"/>
</dbReference>
<dbReference type="InterPro" id="IPR008928">
    <property type="entry name" value="6-hairpin_glycosidase_sf"/>
</dbReference>
<dbReference type="Proteomes" id="UP000536835">
    <property type="component" value="Unassembled WGS sequence"/>
</dbReference>
<dbReference type="RefSeq" id="WP_173198310.1">
    <property type="nucleotide sequence ID" value="NZ_JABFCX010000002.1"/>
</dbReference>
<dbReference type="InterPro" id="IPR018232">
    <property type="entry name" value="Glyco_hydro_37_CS"/>
</dbReference>
<dbReference type="GO" id="GO:0005993">
    <property type="term" value="P:trehalose catabolic process"/>
    <property type="evidence" value="ECO:0007669"/>
    <property type="project" value="TreeGrafter"/>
</dbReference>
<dbReference type="InterPro" id="IPR012341">
    <property type="entry name" value="6hp_glycosidase-like_sf"/>
</dbReference>
<evidence type="ECO:0000256" key="3">
    <source>
        <dbReference type="SAM" id="SignalP"/>
    </source>
</evidence>
<reference evidence="4 5" key="1">
    <citation type="submission" date="2020-05" db="EMBL/GenBank/DDBJ databases">
        <title>Parvularcula mediterraneae sp. nov., isolated from polypropylene straw from shallow seawater of the seashore of Laganas in Zakynthos island, Greece.</title>
        <authorList>
            <person name="Szabo I."/>
            <person name="Al-Omari J."/>
            <person name="Rado J."/>
            <person name="Szerdahelyi G.S."/>
        </authorList>
    </citation>
    <scope>NUCLEOTIDE SEQUENCE [LARGE SCALE GENOMIC DNA]</scope>
    <source>
        <strain evidence="4 5">ZS-1/3</strain>
    </source>
</reference>
<evidence type="ECO:0000313" key="5">
    <source>
        <dbReference type="Proteomes" id="UP000536835"/>
    </source>
</evidence>
<accession>A0A7Y3RLD5</accession>
<dbReference type="AlphaFoldDB" id="A0A7Y3RLD5"/>
<protein>
    <submittedName>
        <fullName evidence="4">Alpha,alpha-trehalase TreF</fullName>
    </submittedName>
</protein>
<gene>
    <name evidence="4" type="primary">treF</name>
    <name evidence="4" type="ORF">HK107_07915</name>
</gene>
<organism evidence="4 5">
    <name type="scientific">Parvularcula mediterranea</name>
    <dbReference type="NCBI Taxonomy" id="2732508"/>
    <lineage>
        <taxon>Bacteria</taxon>
        <taxon>Pseudomonadati</taxon>
        <taxon>Pseudomonadota</taxon>
        <taxon>Alphaproteobacteria</taxon>
        <taxon>Parvularculales</taxon>
        <taxon>Parvularculaceae</taxon>
        <taxon>Parvularcula</taxon>
    </lineage>
</organism>
<keyword evidence="2" id="KW-0326">Glycosidase</keyword>
<dbReference type="PRINTS" id="PR00744">
    <property type="entry name" value="GLHYDRLASE37"/>
</dbReference>
<dbReference type="Pfam" id="PF01204">
    <property type="entry name" value="Trehalase"/>
    <property type="match status" value="1"/>
</dbReference>
<dbReference type="PANTHER" id="PTHR23403:SF8">
    <property type="entry name" value="CYTOPLASMIC TREHALASE"/>
    <property type="match status" value="1"/>
</dbReference>
<name>A0A7Y3RLD5_9PROT</name>
<dbReference type="GO" id="GO:0004555">
    <property type="term" value="F:alpha,alpha-trehalase activity"/>
    <property type="evidence" value="ECO:0007669"/>
    <property type="project" value="InterPro"/>
</dbReference>
<keyword evidence="1" id="KW-0378">Hydrolase</keyword>
<dbReference type="SUPFAM" id="SSF48208">
    <property type="entry name" value="Six-hairpin glycosidases"/>
    <property type="match status" value="1"/>
</dbReference>